<dbReference type="RefSeq" id="WP_111653389.1">
    <property type="nucleotide sequence ID" value="NZ_JACHWI010000002.1"/>
</dbReference>
<organism evidence="2 3">
    <name type="scientific">Actinoplanes lutulentus</name>
    <dbReference type="NCBI Taxonomy" id="1287878"/>
    <lineage>
        <taxon>Bacteria</taxon>
        <taxon>Bacillati</taxon>
        <taxon>Actinomycetota</taxon>
        <taxon>Actinomycetes</taxon>
        <taxon>Micromonosporales</taxon>
        <taxon>Micromonosporaceae</taxon>
        <taxon>Actinoplanes</taxon>
    </lineage>
</organism>
<evidence type="ECO:0000313" key="2">
    <source>
        <dbReference type="EMBL" id="RAK28304.1"/>
    </source>
</evidence>
<dbReference type="Proteomes" id="UP000249341">
    <property type="component" value="Unassembled WGS sequence"/>
</dbReference>
<proteinExistence type="predicted"/>
<comment type="caution">
    <text evidence="2">The sequence shown here is derived from an EMBL/GenBank/DDBJ whole genome shotgun (WGS) entry which is preliminary data.</text>
</comment>
<keyword evidence="3" id="KW-1185">Reference proteome</keyword>
<accession>A0A327Z1P1</accession>
<reference evidence="2 3" key="1">
    <citation type="submission" date="2018-06" db="EMBL/GenBank/DDBJ databases">
        <title>Genomic Encyclopedia of Type Strains, Phase III (KMG-III): the genomes of soil and plant-associated and newly described type strains.</title>
        <authorList>
            <person name="Whitman W."/>
        </authorList>
    </citation>
    <scope>NUCLEOTIDE SEQUENCE [LARGE SCALE GENOMIC DNA]</scope>
    <source>
        <strain evidence="2 3">CGMCC 4.7090</strain>
    </source>
</reference>
<feature type="region of interest" description="Disordered" evidence="1">
    <location>
        <begin position="1"/>
        <end position="26"/>
    </location>
</feature>
<feature type="compositionally biased region" description="Pro residues" evidence="1">
    <location>
        <begin position="1"/>
        <end position="19"/>
    </location>
</feature>
<evidence type="ECO:0000313" key="3">
    <source>
        <dbReference type="Proteomes" id="UP000249341"/>
    </source>
</evidence>
<sequence>MTAPPNDPAHGTPPCPVPGSQPADPITGPAALLAEGFVYLVAGGDMVAVFDYADSAATQRAVMEAAGLDTASARLAPAQWDAARELILDVNPGLVITEVRRGTEESGPA</sequence>
<dbReference type="EMBL" id="QLMJ01000020">
    <property type="protein sequence ID" value="RAK28304.1"/>
    <property type="molecule type" value="Genomic_DNA"/>
</dbReference>
<dbReference type="AlphaFoldDB" id="A0A327Z1P1"/>
<protein>
    <submittedName>
        <fullName evidence="2">Uncharacterized protein</fullName>
    </submittedName>
</protein>
<dbReference type="OrthoDB" id="3362029at2"/>
<gene>
    <name evidence="2" type="ORF">B0I29_12072</name>
</gene>
<evidence type="ECO:0000256" key="1">
    <source>
        <dbReference type="SAM" id="MobiDB-lite"/>
    </source>
</evidence>
<name>A0A327Z1P1_9ACTN</name>